<dbReference type="PROSITE" id="PS50812">
    <property type="entry name" value="PWWP"/>
    <property type="match status" value="1"/>
</dbReference>
<dbReference type="GO" id="GO:0003677">
    <property type="term" value="F:DNA binding"/>
    <property type="evidence" value="ECO:0007669"/>
    <property type="project" value="EnsemblFungi"/>
</dbReference>
<feature type="region of interest" description="Disordered" evidence="1">
    <location>
        <begin position="159"/>
        <end position="225"/>
    </location>
</feature>
<dbReference type="Proteomes" id="UP000054886">
    <property type="component" value="Unassembled WGS sequence"/>
</dbReference>
<dbReference type="OrthoDB" id="62853at2759"/>
<dbReference type="GO" id="GO:0016887">
    <property type="term" value="F:ATP hydrolysis activity"/>
    <property type="evidence" value="ECO:0007669"/>
    <property type="project" value="EnsemblFungi"/>
</dbReference>
<accession>A0A0W0E4H6</accession>
<evidence type="ECO:0000259" key="2">
    <source>
        <dbReference type="PROSITE" id="PS50812"/>
    </source>
</evidence>
<gene>
    <name evidence="3" type="ORF">AO440_001359</name>
</gene>
<dbReference type="VEuPathDB" id="FungiDB:GVI51_F05819"/>
<feature type="region of interest" description="Disordered" evidence="1">
    <location>
        <begin position="426"/>
        <end position="449"/>
    </location>
</feature>
<dbReference type="OMA" id="WPAMIIP"/>
<reference evidence="3 4" key="1">
    <citation type="submission" date="2015-10" db="EMBL/GenBank/DDBJ databases">
        <title>Draft genomes sequences of Candida glabrata isolates 1A, 1B, 2A, 2B, 3A and 3B.</title>
        <authorList>
            <person name="Haavelsrud O.E."/>
            <person name="Gaustad P."/>
        </authorList>
    </citation>
    <scope>NUCLEOTIDE SEQUENCE [LARGE SCALE GENOMIC DNA]</scope>
    <source>
        <strain evidence="3">910700640</strain>
    </source>
</reference>
<dbReference type="GO" id="GO:0007062">
    <property type="term" value="P:sister chromatid cohesion"/>
    <property type="evidence" value="ECO:0007669"/>
    <property type="project" value="EnsemblFungi"/>
</dbReference>
<feature type="compositionally biased region" description="Acidic residues" evidence="1">
    <location>
        <begin position="159"/>
        <end position="169"/>
    </location>
</feature>
<dbReference type="VEuPathDB" id="FungiDB:CAGL0F06215g"/>
<dbReference type="SUPFAM" id="SSF63748">
    <property type="entry name" value="Tudor/PWWP/MBT"/>
    <property type="match status" value="1"/>
</dbReference>
<evidence type="ECO:0000313" key="3">
    <source>
        <dbReference type="EMBL" id="KTB00453.1"/>
    </source>
</evidence>
<feature type="compositionally biased region" description="Basic residues" evidence="1">
    <location>
        <begin position="174"/>
        <end position="194"/>
    </location>
</feature>
<dbReference type="VEuPathDB" id="FungiDB:B1J91_F06215g"/>
<dbReference type="VEuPathDB" id="FungiDB:GWK60_F05797"/>
<dbReference type="InterPro" id="IPR000313">
    <property type="entry name" value="PWWP_dom"/>
</dbReference>
<dbReference type="PhylomeDB" id="A0A0W0E4H6"/>
<dbReference type="AlphaFoldDB" id="A0A0W0E4H6"/>
<proteinExistence type="predicted"/>
<dbReference type="GO" id="GO:0036437">
    <property type="term" value="C:Isw1b complex"/>
    <property type="evidence" value="ECO:0007669"/>
    <property type="project" value="EnsemblFungi"/>
</dbReference>
<protein>
    <submittedName>
        <fullName evidence="3">ISWI one complex protein 4</fullName>
    </submittedName>
</protein>
<dbReference type="EMBL" id="LLZZ01000138">
    <property type="protein sequence ID" value="KTB00453.1"/>
    <property type="molecule type" value="Genomic_DNA"/>
</dbReference>
<feature type="domain" description="PWWP" evidence="2">
    <location>
        <begin position="7"/>
        <end position="82"/>
    </location>
</feature>
<evidence type="ECO:0000256" key="1">
    <source>
        <dbReference type="SAM" id="MobiDB-lite"/>
    </source>
</evidence>
<dbReference type="InterPro" id="IPR035503">
    <property type="entry name" value="IOC4-like_PWWP"/>
</dbReference>
<dbReference type="Pfam" id="PF00855">
    <property type="entry name" value="PWWP"/>
    <property type="match status" value="1"/>
</dbReference>
<evidence type="ECO:0000313" key="4">
    <source>
        <dbReference type="Proteomes" id="UP000054886"/>
    </source>
</evidence>
<dbReference type="CDD" id="cd05840">
    <property type="entry name" value="PWWP_ScIOC4-like"/>
    <property type="match status" value="1"/>
</dbReference>
<dbReference type="Gene3D" id="2.30.30.140">
    <property type="match status" value="1"/>
</dbReference>
<dbReference type="GO" id="GO:0006338">
    <property type="term" value="P:chromatin remodeling"/>
    <property type="evidence" value="ECO:0007669"/>
    <property type="project" value="EnsemblFungi"/>
</dbReference>
<organism evidence="3 4">
    <name type="scientific">Candida glabrata</name>
    <name type="common">Yeast</name>
    <name type="synonym">Torulopsis glabrata</name>
    <dbReference type="NCBI Taxonomy" id="5478"/>
    <lineage>
        <taxon>Eukaryota</taxon>
        <taxon>Fungi</taxon>
        <taxon>Dikarya</taxon>
        <taxon>Ascomycota</taxon>
        <taxon>Saccharomycotina</taxon>
        <taxon>Saccharomycetes</taxon>
        <taxon>Saccharomycetales</taxon>
        <taxon>Saccharomycetaceae</taxon>
        <taxon>Nakaseomyces</taxon>
    </lineage>
</organism>
<sequence>MPNIYQPTDVVLAKVKGFPAWPAMVIPKELIPENVWKIRSRISVDKAETKEDQDSTPDEEFGSDYDPNDYIIYSKVLKFKKNKEQPSLYCVKFMCDDSYIWVKQSDMQPLSVEECQEWLASKTKKNKKLIPAYEMAMKGSSGIDVWEFVEYGSMGKPDEDEYIEDDFEEPATTRRSRSKNAKIKPMRSSSRQRKKLESSVDEDDIGEAGRRTRTRAKQTNSKRDQLHALEDIIETPNKRTRKEQISKKVQTKKTKAIKPKIPEKEYYKYEDDDDWSIVGLGPQETEIGKCLSAVVKKSISKKSGDRHSEMKLDLEDKILSINKLLEVSLYKMIKNDQNQDDSLKNDLELIADEIAVALNIKGSMTEFLTVFNSNNQLIMNYRLLMNLGKKDLEKWNLWDDFQSFFQTIYDCAFIPDSHQWEVPLEEDTNNEVQPPNEVKESIQEEILAE</sequence>
<comment type="caution">
    <text evidence="3">The sequence shown here is derived from an EMBL/GenBank/DDBJ whole genome shotgun (WGS) entry which is preliminary data.</text>
</comment>
<dbReference type="SMART" id="SM00293">
    <property type="entry name" value="PWWP"/>
    <property type="match status" value="1"/>
</dbReference>
<name>A0A0W0E4H6_CANGB</name>